<reference evidence="1" key="1">
    <citation type="submission" date="2008-12" db="EMBL/GenBank/DDBJ databases">
        <title>Annotation of the Yersinia bercovieri ATCC 43970 genome.</title>
        <authorList>
            <person name="Read T.D."/>
            <person name="Akmal A."/>
            <person name="Bishop-Lilly K."/>
            <person name="Chen P.E."/>
            <person name="Cook C."/>
            <person name="Kiley M.P."/>
            <person name="Lentz S."/>
            <person name="Mateczun A."/>
            <person name="Nagarajan N."/>
            <person name="Nolan N."/>
            <person name="Osborne B.I."/>
            <person name="Pop M."/>
            <person name="Sozhamannan S."/>
            <person name="Stewart A.C."/>
            <person name="Sulakvelidze A."/>
            <person name="Thomason B."/>
            <person name="Willner K."/>
            <person name="Zwick M.E."/>
        </authorList>
    </citation>
    <scope>NUCLEOTIDE SEQUENCE [LARGE SCALE GENOMIC DNA]</scope>
    <source>
        <strain evidence="1">ATCC 43970</strain>
    </source>
</reference>
<protein>
    <submittedName>
        <fullName evidence="1">Uncharacterized protein</fullName>
    </submittedName>
</protein>
<evidence type="ECO:0000313" key="1">
    <source>
        <dbReference type="EMBL" id="EEQ08416.1"/>
    </source>
</evidence>
<dbReference type="Proteomes" id="UP000010319">
    <property type="component" value="Unassembled WGS sequence"/>
</dbReference>
<comment type="caution">
    <text evidence="1">The sequence shown here is derived from an EMBL/GenBank/DDBJ whole genome shotgun (WGS) entry which is preliminary data.</text>
</comment>
<evidence type="ECO:0000313" key="2">
    <source>
        <dbReference type="Proteomes" id="UP000010319"/>
    </source>
</evidence>
<proteinExistence type="predicted"/>
<keyword evidence="2" id="KW-1185">Reference proteome</keyword>
<sequence length="55" mass="6284">MGSRYTIAAHSVSPIPRSQYSLSPRIQAHYLRSVFLITQPDEAESRHSNESRKIN</sequence>
<name>A0ABP2E7D1_YERBE</name>
<dbReference type="EMBL" id="AALC02000002">
    <property type="protein sequence ID" value="EEQ08416.1"/>
    <property type="molecule type" value="Genomic_DNA"/>
</dbReference>
<accession>A0ABP2E7D1</accession>
<organism evidence="1 2">
    <name type="scientific">Yersinia bercovieri ATCC 43970</name>
    <dbReference type="NCBI Taxonomy" id="349968"/>
    <lineage>
        <taxon>Bacteria</taxon>
        <taxon>Pseudomonadati</taxon>
        <taxon>Pseudomonadota</taxon>
        <taxon>Gammaproteobacteria</taxon>
        <taxon>Enterobacterales</taxon>
        <taxon>Yersiniaceae</taxon>
        <taxon>Yersinia</taxon>
    </lineage>
</organism>
<gene>
    <name evidence="1" type="ORF">yberc0001_10650</name>
</gene>